<gene>
    <name evidence="2" type="ORF">BQ4739_LOCUS9367</name>
</gene>
<accession>A0A383VW24</accession>
<feature type="region of interest" description="Disordered" evidence="1">
    <location>
        <begin position="19"/>
        <end position="45"/>
    </location>
</feature>
<sequence>MLAQLRAAQEEAARLKKELAQLQQKGSSDVVDSKPQRIDSTDNRELPWAPGKRTAWLSEADVDFFTGGGATEAADAAGPSPEAQAAVSKRLLLGGAATLALAAFAMVPTSALRLKPQKPLYFYVVQLLSAQAQLLQCGSLIEDAQWDSLRLILPRIRGSPTNAEAALFDVIALLDTQTAAKAEPLAAEFLEYLDAMDYNKYFDAMPTRTISGAQNAEFVKFSGAALKAAQGRLAAFLALVPQEALQAARQQVDAQEEAE</sequence>
<evidence type="ECO:0000313" key="2">
    <source>
        <dbReference type="EMBL" id="SZX69063.1"/>
    </source>
</evidence>
<evidence type="ECO:0000313" key="3">
    <source>
        <dbReference type="Proteomes" id="UP000256970"/>
    </source>
</evidence>
<dbReference type="Proteomes" id="UP000256970">
    <property type="component" value="Unassembled WGS sequence"/>
</dbReference>
<reference evidence="2 3" key="1">
    <citation type="submission" date="2016-10" db="EMBL/GenBank/DDBJ databases">
        <authorList>
            <person name="Cai Z."/>
        </authorList>
    </citation>
    <scope>NUCLEOTIDE SEQUENCE [LARGE SCALE GENOMIC DNA]</scope>
</reference>
<feature type="compositionally biased region" description="Basic and acidic residues" evidence="1">
    <location>
        <begin position="31"/>
        <end position="45"/>
    </location>
</feature>
<organism evidence="2 3">
    <name type="scientific">Tetradesmus obliquus</name>
    <name type="common">Green alga</name>
    <name type="synonym">Acutodesmus obliquus</name>
    <dbReference type="NCBI Taxonomy" id="3088"/>
    <lineage>
        <taxon>Eukaryota</taxon>
        <taxon>Viridiplantae</taxon>
        <taxon>Chlorophyta</taxon>
        <taxon>core chlorophytes</taxon>
        <taxon>Chlorophyceae</taxon>
        <taxon>CS clade</taxon>
        <taxon>Sphaeropleales</taxon>
        <taxon>Scenedesmaceae</taxon>
        <taxon>Tetradesmus</taxon>
    </lineage>
</organism>
<dbReference type="EMBL" id="FNXT01000898">
    <property type="protein sequence ID" value="SZX69063.1"/>
    <property type="molecule type" value="Genomic_DNA"/>
</dbReference>
<keyword evidence="3" id="KW-1185">Reference proteome</keyword>
<name>A0A383VW24_TETOB</name>
<proteinExistence type="predicted"/>
<evidence type="ECO:0000256" key="1">
    <source>
        <dbReference type="SAM" id="MobiDB-lite"/>
    </source>
</evidence>
<protein>
    <submittedName>
        <fullName evidence="2">Uncharacterized protein</fullName>
    </submittedName>
</protein>
<dbReference type="AlphaFoldDB" id="A0A383VW24"/>